<dbReference type="HAMAP" id="MF_00040">
    <property type="entry name" value="RRF"/>
    <property type="match status" value="1"/>
</dbReference>
<dbReference type="FunFam" id="1.10.132.20:FF:000001">
    <property type="entry name" value="Ribosome-recycling factor"/>
    <property type="match status" value="1"/>
</dbReference>
<dbReference type="AlphaFoldDB" id="A0A1F5V0H1"/>
<dbReference type="Gene3D" id="1.10.132.20">
    <property type="entry name" value="Ribosome-recycling factor"/>
    <property type="match status" value="1"/>
</dbReference>
<dbReference type="STRING" id="1817864.A2Z21_02545"/>
<evidence type="ECO:0000256" key="2">
    <source>
        <dbReference type="ARBA" id="ARBA00005912"/>
    </source>
</evidence>
<protein>
    <recommendedName>
        <fullName evidence="5">Ribosome-recycling factor</fullName>
        <shortName evidence="5">RRF</shortName>
    </recommendedName>
    <alternativeName>
        <fullName evidence="5">Ribosome-releasing factor</fullName>
    </alternativeName>
</protein>
<dbReference type="FunFam" id="3.30.1360.40:FF:000001">
    <property type="entry name" value="Ribosome-recycling factor"/>
    <property type="match status" value="1"/>
</dbReference>
<dbReference type="Pfam" id="PF01765">
    <property type="entry name" value="RRF"/>
    <property type="match status" value="1"/>
</dbReference>
<dbReference type="InterPro" id="IPR002661">
    <property type="entry name" value="Ribosome_recyc_fac"/>
</dbReference>
<dbReference type="GO" id="GO:0043023">
    <property type="term" value="F:ribosomal large subunit binding"/>
    <property type="evidence" value="ECO:0007669"/>
    <property type="project" value="TreeGrafter"/>
</dbReference>
<accession>A0A1F5V0H1</accession>
<evidence type="ECO:0000259" key="6">
    <source>
        <dbReference type="Pfam" id="PF01765"/>
    </source>
</evidence>
<gene>
    <name evidence="5" type="primary">frr</name>
    <name evidence="7" type="ORF">A2Z21_02545</name>
</gene>
<dbReference type="GO" id="GO:0006415">
    <property type="term" value="P:translational termination"/>
    <property type="evidence" value="ECO:0007669"/>
    <property type="project" value="UniProtKB-UniRule"/>
</dbReference>
<reference evidence="7 8" key="1">
    <citation type="journal article" date="2016" name="Nat. Commun.">
        <title>Thousands of microbial genomes shed light on interconnected biogeochemical processes in an aquifer system.</title>
        <authorList>
            <person name="Anantharaman K."/>
            <person name="Brown C.T."/>
            <person name="Hug L.A."/>
            <person name="Sharon I."/>
            <person name="Castelle C.J."/>
            <person name="Probst A.J."/>
            <person name="Thomas B.C."/>
            <person name="Singh A."/>
            <person name="Wilkins M.J."/>
            <person name="Karaoz U."/>
            <person name="Brodie E.L."/>
            <person name="Williams K.H."/>
            <person name="Hubbard S.S."/>
            <person name="Banfield J.F."/>
        </authorList>
    </citation>
    <scope>NUCLEOTIDE SEQUENCE [LARGE SCALE GENOMIC DNA]</scope>
    <source>
        <strain evidence="8">RBG_16_55_9</strain>
    </source>
</reference>
<dbReference type="PANTHER" id="PTHR20982:SF3">
    <property type="entry name" value="MITOCHONDRIAL RIBOSOME RECYCLING FACTOR PSEUDO 1"/>
    <property type="match status" value="1"/>
</dbReference>
<evidence type="ECO:0000256" key="1">
    <source>
        <dbReference type="ARBA" id="ARBA00004496"/>
    </source>
</evidence>
<dbReference type="EMBL" id="MFGX01000025">
    <property type="protein sequence ID" value="OGF56818.1"/>
    <property type="molecule type" value="Genomic_DNA"/>
</dbReference>
<dbReference type="SUPFAM" id="SSF55194">
    <property type="entry name" value="Ribosome recycling factor, RRF"/>
    <property type="match status" value="1"/>
</dbReference>
<dbReference type="Proteomes" id="UP000179157">
    <property type="component" value="Unassembled WGS sequence"/>
</dbReference>
<evidence type="ECO:0000313" key="8">
    <source>
        <dbReference type="Proteomes" id="UP000179157"/>
    </source>
</evidence>
<organism evidence="7 8">
    <name type="scientific">Fraserbacteria sp. (strain RBG_16_55_9)</name>
    <dbReference type="NCBI Taxonomy" id="1817864"/>
    <lineage>
        <taxon>Bacteria</taxon>
        <taxon>Candidatus Fraseribacteriota</taxon>
    </lineage>
</organism>
<keyword evidence="4 5" id="KW-0648">Protein biosynthesis</keyword>
<comment type="caution">
    <text evidence="7">The sequence shown here is derived from an EMBL/GenBank/DDBJ whole genome shotgun (WGS) entry which is preliminary data.</text>
</comment>
<comment type="function">
    <text evidence="5">Responsible for the release of ribosomes from messenger RNA at the termination of protein biosynthesis. May increase the efficiency of translation by recycling ribosomes from one round of translation to another.</text>
</comment>
<comment type="similarity">
    <text evidence="2 5">Belongs to the RRF family.</text>
</comment>
<name>A0A1F5V0H1_FRAXR</name>
<evidence type="ECO:0000256" key="3">
    <source>
        <dbReference type="ARBA" id="ARBA00022490"/>
    </source>
</evidence>
<evidence type="ECO:0000256" key="4">
    <source>
        <dbReference type="ARBA" id="ARBA00022917"/>
    </source>
</evidence>
<dbReference type="PANTHER" id="PTHR20982">
    <property type="entry name" value="RIBOSOME RECYCLING FACTOR"/>
    <property type="match status" value="1"/>
</dbReference>
<keyword evidence="3 5" id="KW-0963">Cytoplasm</keyword>
<dbReference type="CDD" id="cd00520">
    <property type="entry name" value="RRF"/>
    <property type="match status" value="1"/>
</dbReference>
<proteinExistence type="inferred from homology"/>
<feature type="domain" description="Ribosome recycling factor" evidence="6">
    <location>
        <begin position="20"/>
        <end position="182"/>
    </location>
</feature>
<dbReference type="InterPro" id="IPR036191">
    <property type="entry name" value="RRF_sf"/>
</dbReference>
<dbReference type="GO" id="GO:0005737">
    <property type="term" value="C:cytoplasm"/>
    <property type="evidence" value="ECO:0007669"/>
    <property type="project" value="UniProtKB-SubCell"/>
</dbReference>
<evidence type="ECO:0000256" key="5">
    <source>
        <dbReference type="HAMAP-Rule" id="MF_00040"/>
    </source>
</evidence>
<evidence type="ECO:0000313" key="7">
    <source>
        <dbReference type="EMBL" id="OGF56818.1"/>
    </source>
</evidence>
<comment type="subcellular location">
    <subcellularLocation>
        <location evidence="1 5">Cytoplasm</location>
    </subcellularLocation>
</comment>
<dbReference type="Gene3D" id="3.30.1360.40">
    <property type="match status" value="1"/>
</dbReference>
<sequence length="185" mass="21624">MHDKSIQEMRQHMEKSLRVFEDELKKLSTGRANPAMVEDLHVDYYGTKVPLKHIANISAPEPSLIVIRPFDKGQITVVEKAILEANLGFNPSKDSEMIRIAVPKLSQERRKELVKVIHHKAEEARVSLRNIRRHLKEEFEKKKNDGELTEDDFHRSQKEMDTITHQYTEKVDHMMADKEKQLTTM</sequence>
<dbReference type="NCBIfam" id="TIGR00496">
    <property type="entry name" value="frr"/>
    <property type="match status" value="1"/>
</dbReference>
<dbReference type="InterPro" id="IPR023584">
    <property type="entry name" value="Ribosome_recyc_fac_dom"/>
</dbReference>